<feature type="compositionally biased region" description="Acidic residues" evidence="1">
    <location>
        <begin position="49"/>
        <end position="63"/>
    </location>
</feature>
<evidence type="ECO:0000313" key="3">
    <source>
        <dbReference type="EMBL" id="VDM63914.1"/>
    </source>
</evidence>
<feature type="compositionally biased region" description="Basic and acidic residues" evidence="1">
    <location>
        <begin position="74"/>
        <end position="89"/>
    </location>
</feature>
<evidence type="ECO:0000256" key="1">
    <source>
        <dbReference type="SAM" id="MobiDB-lite"/>
    </source>
</evidence>
<reference evidence="3 4" key="2">
    <citation type="submission" date="2018-11" db="EMBL/GenBank/DDBJ databases">
        <authorList>
            <consortium name="Pathogen Informatics"/>
        </authorList>
    </citation>
    <scope>NUCLEOTIDE SEQUENCE [LARGE SCALE GENOMIC DNA]</scope>
    <source>
        <strain evidence="3 4">Costa Rica</strain>
    </source>
</reference>
<dbReference type="WBParaSite" id="ACOC_0001232801-mRNA-1">
    <property type="protein sequence ID" value="ACOC_0001232801-mRNA-1"/>
    <property type="gene ID" value="ACOC_0001232801"/>
</dbReference>
<dbReference type="Proteomes" id="UP000267027">
    <property type="component" value="Unassembled WGS sequence"/>
</dbReference>
<proteinExistence type="predicted"/>
<keyword evidence="4" id="KW-1185">Reference proteome</keyword>
<sequence>MKFVLLLAFVSIALSRPWCIDDYDEYNNIVIDGDVYFASDKKLDIFGSCEDDSSSSADDDNSNDDYGYPDPDTSDEKTTAKTDDLEYHSNENMYN</sequence>
<reference evidence="5" key="1">
    <citation type="submission" date="2017-02" db="UniProtKB">
        <authorList>
            <consortium name="WormBaseParasite"/>
        </authorList>
    </citation>
    <scope>IDENTIFICATION</scope>
</reference>
<evidence type="ECO:0000313" key="4">
    <source>
        <dbReference type="Proteomes" id="UP000267027"/>
    </source>
</evidence>
<feature type="chain" id="PRO_5043130452" evidence="2">
    <location>
        <begin position="16"/>
        <end position="95"/>
    </location>
</feature>
<evidence type="ECO:0000313" key="5">
    <source>
        <dbReference type="WBParaSite" id="ACOC_0001232801-mRNA-1"/>
    </source>
</evidence>
<accession>A0A0R3Q0A1</accession>
<dbReference type="AlphaFoldDB" id="A0A0R3Q0A1"/>
<feature type="signal peptide" evidence="2">
    <location>
        <begin position="1"/>
        <end position="15"/>
    </location>
</feature>
<dbReference type="EMBL" id="UYYA01004989">
    <property type="protein sequence ID" value="VDM63914.1"/>
    <property type="molecule type" value="Genomic_DNA"/>
</dbReference>
<keyword evidence="2" id="KW-0732">Signal</keyword>
<protein>
    <submittedName>
        <fullName evidence="5">Secreted protein</fullName>
    </submittedName>
</protein>
<gene>
    <name evidence="3" type="ORF">ACOC_LOCUS12329</name>
</gene>
<name>A0A0R3Q0A1_ANGCS</name>
<evidence type="ECO:0000256" key="2">
    <source>
        <dbReference type="SAM" id="SignalP"/>
    </source>
</evidence>
<organism evidence="5">
    <name type="scientific">Angiostrongylus costaricensis</name>
    <name type="common">Nematode worm</name>
    <dbReference type="NCBI Taxonomy" id="334426"/>
    <lineage>
        <taxon>Eukaryota</taxon>
        <taxon>Metazoa</taxon>
        <taxon>Ecdysozoa</taxon>
        <taxon>Nematoda</taxon>
        <taxon>Chromadorea</taxon>
        <taxon>Rhabditida</taxon>
        <taxon>Rhabditina</taxon>
        <taxon>Rhabditomorpha</taxon>
        <taxon>Strongyloidea</taxon>
        <taxon>Metastrongylidae</taxon>
        <taxon>Angiostrongylus</taxon>
    </lineage>
</organism>
<feature type="region of interest" description="Disordered" evidence="1">
    <location>
        <begin position="49"/>
        <end position="95"/>
    </location>
</feature>